<evidence type="ECO:0008006" key="2">
    <source>
        <dbReference type="Google" id="ProtNLM"/>
    </source>
</evidence>
<dbReference type="RefSeq" id="XP_009846571.1">
    <property type="nucleotide sequence ID" value="XM_009848269.1"/>
</dbReference>
<accession>W4F908</accession>
<dbReference type="SUPFAM" id="SSF46689">
    <property type="entry name" value="Homeodomain-like"/>
    <property type="match status" value="1"/>
</dbReference>
<evidence type="ECO:0000313" key="1">
    <source>
        <dbReference type="EMBL" id="ETV63942.1"/>
    </source>
</evidence>
<dbReference type="OrthoDB" id="76559at2759"/>
<dbReference type="AlphaFoldDB" id="W4F908"/>
<dbReference type="EMBL" id="KI913474">
    <property type="protein sequence ID" value="ETV63942.1"/>
    <property type="molecule type" value="Genomic_DNA"/>
</dbReference>
<gene>
    <name evidence="1" type="ORF">H257_19122</name>
</gene>
<dbReference type="VEuPathDB" id="FungiDB:H257_19122"/>
<proteinExistence type="predicted"/>
<dbReference type="STRING" id="112090.W4F908"/>
<dbReference type="GeneID" id="20821118"/>
<sequence length="208" mass="24633">MISIDMRWRCVVLVQVYGIETGCVCLLLGISERSVTRFNKMFSTTGHVCNTKRRVRVKRWPPEVNSWVSEYAIAHPCFYIEELEEALRLQFPSLNNISASSICRALMHDRGLTRKVLEKRAREAAEFELRDYYRRLSPYYSYSDQLVFVDETSKDGRDSIRKYAWSKRNQKAFMDLPFFLVVNEFRLWLHLRLQGFCFRNMSMGLLTV</sequence>
<protein>
    <recommendedName>
        <fullName evidence="2">Tc1-like transposase DDE domain-containing protein</fullName>
    </recommendedName>
</protein>
<organism evidence="1">
    <name type="scientific">Aphanomyces astaci</name>
    <name type="common">Crayfish plague agent</name>
    <dbReference type="NCBI Taxonomy" id="112090"/>
    <lineage>
        <taxon>Eukaryota</taxon>
        <taxon>Sar</taxon>
        <taxon>Stramenopiles</taxon>
        <taxon>Oomycota</taxon>
        <taxon>Saprolegniomycetes</taxon>
        <taxon>Saprolegniales</taxon>
        <taxon>Verrucalvaceae</taxon>
        <taxon>Aphanomyces</taxon>
    </lineage>
</organism>
<name>W4F908_APHAT</name>
<reference evidence="1" key="1">
    <citation type="submission" date="2013-12" db="EMBL/GenBank/DDBJ databases">
        <title>The Genome Sequence of Aphanomyces astaci APO3.</title>
        <authorList>
            <consortium name="The Broad Institute Genomics Platform"/>
            <person name="Russ C."/>
            <person name="Tyler B."/>
            <person name="van West P."/>
            <person name="Dieguez-Uribeondo J."/>
            <person name="Young S.K."/>
            <person name="Zeng Q."/>
            <person name="Gargeya S."/>
            <person name="Fitzgerald M."/>
            <person name="Abouelleil A."/>
            <person name="Alvarado L."/>
            <person name="Chapman S.B."/>
            <person name="Gainer-Dewar J."/>
            <person name="Goldberg J."/>
            <person name="Griggs A."/>
            <person name="Gujja S."/>
            <person name="Hansen M."/>
            <person name="Howarth C."/>
            <person name="Imamovic A."/>
            <person name="Ireland A."/>
            <person name="Larimer J."/>
            <person name="McCowan C."/>
            <person name="Murphy C."/>
            <person name="Pearson M."/>
            <person name="Poon T.W."/>
            <person name="Priest M."/>
            <person name="Roberts A."/>
            <person name="Saif S."/>
            <person name="Shea T."/>
            <person name="Sykes S."/>
            <person name="Wortman J."/>
            <person name="Nusbaum C."/>
            <person name="Birren B."/>
        </authorList>
    </citation>
    <scope>NUCLEOTIDE SEQUENCE [LARGE SCALE GENOMIC DNA]</scope>
    <source>
        <strain evidence="1">APO3</strain>
    </source>
</reference>
<dbReference type="InterPro" id="IPR009057">
    <property type="entry name" value="Homeodomain-like_sf"/>
</dbReference>